<evidence type="ECO:0000256" key="1">
    <source>
        <dbReference type="SAM" id="MobiDB-lite"/>
    </source>
</evidence>
<dbReference type="EMBL" id="CP017755">
    <property type="protein sequence ID" value="AOZ09655.1"/>
    <property type="molecule type" value="Genomic_DNA"/>
</dbReference>
<evidence type="ECO:0000313" key="4">
    <source>
        <dbReference type="Proteomes" id="UP000177515"/>
    </source>
</evidence>
<feature type="compositionally biased region" description="Low complexity" evidence="1">
    <location>
        <begin position="41"/>
        <end position="57"/>
    </location>
</feature>
<feature type="region of interest" description="Disordered" evidence="1">
    <location>
        <begin position="31"/>
        <end position="66"/>
    </location>
</feature>
<sequence length="66" mass="6459">MTPLLHTLARMRWLGAALLCAALAACGGDGGNAGTTGGTGSPATPAADADAPNQTPDKTPQKRCAP</sequence>
<evidence type="ECO:0008006" key="5">
    <source>
        <dbReference type="Google" id="ProtNLM"/>
    </source>
</evidence>
<proteinExistence type="predicted"/>
<gene>
    <name evidence="3" type="ORF">BKK80_28480</name>
</gene>
<feature type="signal peptide" evidence="2">
    <location>
        <begin position="1"/>
        <end position="27"/>
    </location>
</feature>
<evidence type="ECO:0000256" key="2">
    <source>
        <dbReference type="SAM" id="SignalP"/>
    </source>
</evidence>
<dbReference type="Proteomes" id="UP000177515">
    <property type="component" value="Chromosome 2"/>
</dbReference>
<reference evidence="3 4" key="1">
    <citation type="submission" date="2016-10" db="EMBL/GenBank/DDBJ databases">
        <title>Complete genome sequences of three Cupriavidus strains isolated from various Malaysian environments.</title>
        <authorList>
            <person name="Abdullah A.A.-A."/>
            <person name="Shafie N.A.H."/>
            <person name="Lau N.S."/>
        </authorList>
    </citation>
    <scope>NUCLEOTIDE SEQUENCE [LARGE SCALE GENOMIC DNA]</scope>
    <source>
        <strain evidence="3 4">USMAA1020</strain>
    </source>
</reference>
<accession>A0ABN4TXA6</accession>
<keyword evidence="2" id="KW-0732">Signal</keyword>
<keyword evidence="4" id="KW-1185">Reference proteome</keyword>
<name>A0ABN4TXA6_9BURK</name>
<organism evidence="3 4">
    <name type="scientific">Cupriavidus malaysiensis</name>
    <dbReference type="NCBI Taxonomy" id="367825"/>
    <lineage>
        <taxon>Bacteria</taxon>
        <taxon>Pseudomonadati</taxon>
        <taxon>Pseudomonadota</taxon>
        <taxon>Betaproteobacteria</taxon>
        <taxon>Burkholderiales</taxon>
        <taxon>Burkholderiaceae</taxon>
        <taxon>Cupriavidus</taxon>
    </lineage>
</organism>
<feature type="compositionally biased region" description="Gly residues" evidence="1">
    <location>
        <begin position="31"/>
        <end position="40"/>
    </location>
</feature>
<evidence type="ECO:0000313" key="3">
    <source>
        <dbReference type="EMBL" id="AOZ09655.1"/>
    </source>
</evidence>
<feature type="chain" id="PRO_5046335313" description="Lipoprotein" evidence="2">
    <location>
        <begin position="28"/>
        <end position="66"/>
    </location>
</feature>
<dbReference type="RefSeq" id="WP_071072241.1">
    <property type="nucleotide sequence ID" value="NZ_CP017755.1"/>
</dbReference>
<protein>
    <recommendedName>
        <fullName evidence="5">Lipoprotein</fullName>
    </recommendedName>
</protein>